<dbReference type="Proteomes" id="UP000015105">
    <property type="component" value="Chromosome 1D"/>
</dbReference>
<accession>A0A452XPU3</accession>
<keyword evidence="2" id="KW-1185">Reference proteome</keyword>
<reference evidence="1" key="5">
    <citation type="journal article" date="2021" name="G3 (Bethesda)">
        <title>Aegilops tauschii genome assembly Aet v5.0 features greater sequence contiguity and improved annotation.</title>
        <authorList>
            <person name="Wang L."/>
            <person name="Zhu T."/>
            <person name="Rodriguez J.C."/>
            <person name="Deal K.R."/>
            <person name="Dubcovsky J."/>
            <person name="McGuire P.E."/>
            <person name="Lux T."/>
            <person name="Spannagl M."/>
            <person name="Mayer K.F.X."/>
            <person name="Baldrich P."/>
            <person name="Meyers B.C."/>
            <person name="Huo N."/>
            <person name="Gu Y.Q."/>
            <person name="Zhou H."/>
            <person name="Devos K.M."/>
            <person name="Bennetzen J.L."/>
            <person name="Unver T."/>
            <person name="Budak H."/>
            <person name="Gulick P.J."/>
            <person name="Galiba G."/>
            <person name="Kalapos B."/>
            <person name="Nelson D.R."/>
            <person name="Li P."/>
            <person name="You F.M."/>
            <person name="Luo M.C."/>
            <person name="Dvorak J."/>
        </authorList>
    </citation>
    <scope>NUCLEOTIDE SEQUENCE [LARGE SCALE GENOMIC DNA]</scope>
    <source>
        <strain evidence="1">cv. AL8/78</strain>
    </source>
</reference>
<dbReference type="AlphaFoldDB" id="A0A452XPU3"/>
<dbReference type="Gramene" id="AET1Gv20099500.15">
    <property type="protein sequence ID" value="AET1Gv20099500.15"/>
    <property type="gene ID" value="AET1Gv20099500"/>
</dbReference>
<protein>
    <submittedName>
        <fullName evidence="1">Uncharacterized protein</fullName>
    </submittedName>
</protein>
<dbReference type="EnsemblPlants" id="AET1Gv20099500.15">
    <property type="protein sequence ID" value="AET1Gv20099500.15"/>
    <property type="gene ID" value="AET1Gv20099500"/>
</dbReference>
<name>A0A452XPU3_AEGTS</name>
<proteinExistence type="predicted"/>
<organism evidence="1 2">
    <name type="scientific">Aegilops tauschii subsp. strangulata</name>
    <name type="common">Goatgrass</name>
    <dbReference type="NCBI Taxonomy" id="200361"/>
    <lineage>
        <taxon>Eukaryota</taxon>
        <taxon>Viridiplantae</taxon>
        <taxon>Streptophyta</taxon>
        <taxon>Embryophyta</taxon>
        <taxon>Tracheophyta</taxon>
        <taxon>Spermatophyta</taxon>
        <taxon>Magnoliopsida</taxon>
        <taxon>Liliopsida</taxon>
        <taxon>Poales</taxon>
        <taxon>Poaceae</taxon>
        <taxon>BOP clade</taxon>
        <taxon>Pooideae</taxon>
        <taxon>Triticodae</taxon>
        <taxon>Triticeae</taxon>
        <taxon>Triticinae</taxon>
        <taxon>Aegilops</taxon>
    </lineage>
</organism>
<evidence type="ECO:0000313" key="2">
    <source>
        <dbReference type="Proteomes" id="UP000015105"/>
    </source>
</evidence>
<reference evidence="2" key="2">
    <citation type="journal article" date="2017" name="Nat. Plants">
        <title>The Aegilops tauschii genome reveals multiple impacts of transposons.</title>
        <authorList>
            <person name="Zhao G."/>
            <person name="Zou C."/>
            <person name="Li K."/>
            <person name="Wang K."/>
            <person name="Li T."/>
            <person name="Gao L."/>
            <person name="Zhang X."/>
            <person name="Wang H."/>
            <person name="Yang Z."/>
            <person name="Liu X."/>
            <person name="Jiang W."/>
            <person name="Mao L."/>
            <person name="Kong X."/>
            <person name="Jiao Y."/>
            <person name="Jia J."/>
        </authorList>
    </citation>
    <scope>NUCLEOTIDE SEQUENCE [LARGE SCALE GENOMIC DNA]</scope>
    <source>
        <strain evidence="2">cv. AL8/78</strain>
    </source>
</reference>
<reference evidence="2" key="1">
    <citation type="journal article" date="2014" name="Science">
        <title>Ancient hybridizations among the ancestral genomes of bread wheat.</title>
        <authorList>
            <consortium name="International Wheat Genome Sequencing Consortium,"/>
            <person name="Marcussen T."/>
            <person name="Sandve S.R."/>
            <person name="Heier L."/>
            <person name="Spannagl M."/>
            <person name="Pfeifer M."/>
            <person name="Jakobsen K.S."/>
            <person name="Wulff B.B."/>
            <person name="Steuernagel B."/>
            <person name="Mayer K.F."/>
            <person name="Olsen O.A."/>
        </authorList>
    </citation>
    <scope>NUCLEOTIDE SEQUENCE [LARGE SCALE GENOMIC DNA]</scope>
    <source>
        <strain evidence="2">cv. AL8/78</strain>
    </source>
</reference>
<reference evidence="1" key="4">
    <citation type="submission" date="2019-03" db="UniProtKB">
        <authorList>
            <consortium name="EnsemblPlants"/>
        </authorList>
    </citation>
    <scope>IDENTIFICATION</scope>
</reference>
<evidence type="ECO:0000313" key="1">
    <source>
        <dbReference type="EnsemblPlants" id="AET1Gv20099500.15"/>
    </source>
</evidence>
<sequence>MISKEFYPCFALVAECIVRSNTFGQEYTRIPGAPHGAGCRLSKTFESWEGSY</sequence>
<reference evidence="1" key="3">
    <citation type="journal article" date="2017" name="Nature">
        <title>Genome sequence of the progenitor of the wheat D genome Aegilops tauschii.</title>
        <authorList>
            <person name="Luo M.C."/>
            <person name="Gu Y.Q."/>
            <person name="Puiu D."/>
            <person name="Wang H."/>
            <person name="Twardziok S.O."/>
            <person name="Deal K.R."/>
            <person name="Huo N."/>
            <person name="Zhu T."/>
            <person name="Wang L."/>
            <person name="Wang Y."/>
            <person name="McGuire P.E."/>
            <person name="Liu S."/>
            <person name="Long H."/>
            <person name="Ramasamy R.K."/>
            <person name="Rodriguez J.C."/>
            <person name="Van S.L."/>
            <person name="Yuan L."/>
            <person name="Wang Z."/>
            <person name="Xia Z."/>
            <person name="Xiao L."/>
            <person name="Anderson O.D."/>
            <person name="Ouyang S."/>
            <person name="Liang Y."/>
            <person name="Zimin A.V."/>
            <person name="Pertea G."/>
            <person name="Qi P."/>
            <person name="Bennetzen J.L."/>
            <person name="Dai X."/>
            <person name="Dawson M.W."/>
            <person name="Muller H.G."/>
            <person name="Kugler K."/>
            <person name="Rivarola-Duarte L."/>
            <person name="Spannagl M."/>
            <person name="Mayer K.F.X."/>
            <person name="Lu F.H."/>
            <person name="Bevan M.W."/>
            <person name="Leroy P."/>
            <person name="Li P."/>
            <person name="You F.M."/>
            <person name="Sun Q."/>
            <person name="Liu Z."/>
            <person name="Lyons E."/>
            <person name="Wicker T."/>
            <person name="Salzberg S.L."/>
            <person name="Devos K.M."/>
            <person name="Dvorak J."/>
        </authorList>
    </citation>
    <scope>NUCLEOTIDE SEQUENCE [LARGE SCALE GENOMIC DNA]</scope>
    <source>
        <strain evidence="1">cv. AL8/78</strain>
    </source>
</reference>